<dbReference type="Gene3D" id="1.10.287.110">
    <property type="entry name" value="DnaJ domain"/>
    <property type="match status" value="1"/>
</dbReference>
<dbReference type="EMBL" id="DS235271">
    <property type="protein sequence ID" value="EEB14173.1"/>
    <property type="molecule type" value="Genomic_DNA"/>
</dbReference>
<reference evidence="9" key="3">
    <citation type="submission" date="2021-02" db="UniProtKB">
        <authorList>
            <consortium name="EnsemblMetazoa"/>
        </authorList>
    </citation>
    <scope>IDENTIFICATION</scope>
    <source>
        <strain evidence="9">USDA</strain>
    </source>
</reference>
<dbReference type="PANTHER" id="PTHR43908:SF3">
    <property type="entry name" value="AT29763P-RELATED"/>
    <property type="match status" value="1"/>
</dbReference>
<feature type="compositionally biased region" description="Polar residues" evidence="5">
    <location>
        <begin position="75"/>
        <end position="84"/>
    </location>
</feature>
<keyword evidence="4 6" id="KW-0472">Membrane</keyword>
<keyword evidence="10" id="KW-1185">Reference proteome</keyword>
<dbReference type="CTD" id="8229535"/>
<dbReference type="Pfam" id="PF00226">
    <property type="entry name" value="DnaJ"/>
    <property type="match status" value="1"/>
</dbReference>
<evidence type="ECO:0000313" key="8">
    <source>
        <dbReference type="EMBL" id="EEB14173.1"/>
    </source>
</evidence>
<evidence type="ECO:0000313" key="9">
    <source>
        <dbReference type="EnsemblMetazoa" id="PHUM285490-PA"/>
    </source>
</evidence>
<dbReference type="FunCoup" id="E0VLB7">
    <property type="interactions" value="1770"/>
</dbReference>
<evidence type="ECO:0000256" key="1">
    <source>
        <dbReference type="ARBA" id="ARBA00004167"/>
    </source>
</evidence>
<dbReference type="STRING" id="121224.E0VLB7"/>
<dbReference type="InterPro" id="IPR001623">
    <property type="entry name" value="DnaJ_domain"/>
</dbReference>
<dbReference type="EnsemblMetazoa" id="PHUM285490-RA">
    <property type="protein sequence ID" value="PHUM285490-PA"/>
    <property type="gene ID" value="PHUM285490"/>
</dbReference>
<evidence type="ECO:0000313" key="10">
    <source>
        <dbReference type="Proteomes" id="UP000009046"/>
    </source>
</evidence>
<dbReference type="CDD" id="cd06257">
    <property type="entry name" value="DnaJ"/>
    <property type="match status" value="1"/>
</dbReference>
<dbReference type="HOGENOM" id="CLU_043579_3_0_1"/>
<evidence type="ECO:0000256" key="6">
    <source>
        <dbReference type="SAM" id="Phobius"/>
    </source>
</evidence>
<organism>
    <name type="scientific">Pediculus humanus subsp. corporis</name>
    <name type="common">Body louse</name>
    <dbReference type="NCBI Taxonomy" id="121224"/>
    <lineage>
        <taxon>Eukaryota</taxon>
        <taxon>Metazoa</taxon>
        <taxon>Ecdysozoa</taxon>
        <taxon>Arthropoda</taxon>
        <taxon>Hexapoda</taxon>
        <taxon>Insecta</taxon>
        <taxon>Pterygota</taxon>
        <taxon>Neoptera</taxon>
        <taxon>Paraneoptera</taxon>
        <taxon>Psocodea</taxon>
        <taxon>Troctomorpha</taxon>
        <taxon>Phthiraptera</taxon>
        <taxon>Anoplura</taxon>
        <taxon>Pediculidae</taxon>
        <taxon>Pediculus</taxon>
    </lineage>
</organism>
<sequence>MYGHKDEAEKCIEIAENALKDGNRERAIKFLEKAERLHSTTKAKELLQNLKNHTDEDHVRQRKSAPKKEEYGFKTSGNKSSSDSNAKEHVDAIERIKKCKDYYEVLGVSKDATDNDIKKAYKKLALQLHPDKNKTPGAAEAFKADIPVEELFNMFFRGGFPSNQNVYVRRNGRWPRQGESEHSGREQPNTPAYIIHFLPLLVLIVLSLMSSFFVNDPIYSLHSSSKFNIRRVTEDHKIPYYVKENFRNEYHGSMKKLELTIEEDYLLNLRQACMKERSHREMLIQRSHLLGDRNAYARAKEKPMPSCETLENLHRRFSESF</sequence>
<protein>
    <recommendedName>
        <fullName evidence="7">J domain-containing protein</fullName>
    </recommendedName>
</protein>
<feature type="transmembrane region" description="Helical" evidence="6">
    <location>
        <begin position="193"/>
        <end position="214"/>
    </location>
</feature>
<dbReference type="OrthoDB" id="442087at2759"/>
<dbReference type="PROSITE" id="PS50076">
    <property type="entry name" value="DNAJ_2"/>
    <property type="match status" value="1"/>
</dbReference>
<evidence type="ECO:0000256" key="4">
    <source>
        <dbReference type="ARBA" id="ARBA00023136"/>
    </source>
</evidence>
<dbReference type="Pfam" id="PF09320">
    <property type="entry name" value="DUF1977"/>
    <property type="match status" value="1"/>
</dbReference>
<reference evidence="8" key="2">
    <citation type="submission" date="2007-04" db="EMBL/GenBank/DDBJ databases">
        <title>The genome of the human body louse.</title>
        <authorList>
            <consortium name="The Human Body Louse Genome Consortium"/>
            <person name="Kirkness E."/>
            <person name="Walenz B."/>
            <person name="Hass B."/>
            <person name="Bruggner R."/>
            <person name="Strausberg R."/>
        </authorList>
    </citation>
    <scope>NUCLEOTIDE SEQUENCE</scope>
    <source>
        <strain evidence="8">USDA</strain>
    </source>
</reference>
<proteinExistence type="predicted"/>
<dbReference type="RefSeq" id="XP_002426911.1">
    <property type="nucleotide sequence ID" value="XM_002426866.1"/>
</dbReference>
<dbReference type="OMA" id="NKAPGAM"/>
<accession>E0VLB7</accession>
<dbReference type="GO" id="GO:0071218">
    <property type="term" value="P:cellular response to misfolded protein"/>
    <property type="evidence" value="ECO:0007669"/>
    <property type="project" value="TreeGrafter"/>
</dbReference>
<dbReference type="InterPro" id="IPR015399">
    <property type="entry name" value="DUF1977_DnaJ-like"/>
</dbReference>
<dbReference type="InParanoid" id="E0VLB7"/>
<feature type="domain" description="J" evidence="7">
    <location>
        <begin position="101"/>
        <end position="171"/>
    </location>
</feature>
<dbReference type="VEuPathDB" id="VectorBase:PHUM285490"/>
<evidence type="ECO:0000256" key="3">
    <source>
        <dbReference type="ARBA" id="ARBA00022989"/>
    </source>
</evidence>
<dbReference type="Proteomes" id="UP000009046">
    <property type="component" value="Unassembled WGS sequence"/>
</dbReference>
<dbReference type="eggNOG" id="KOG0714">
    <property type="taxonomic scope" value="Eukaryota"/>
</dbReference>
<feature type="region of interest" description="Disordered" evidence="5">
    <location>
        <begin position="44"/>
        <end position="88"/>
    </location>
</feature>
<dbReference type="EMBL" id="AAZO01003316">
    <property type="status" value="NOT_ANNOTATED_CDS"/>
    <property type="molecule type" value="Genomic_DNA"/>
</dbReference>
<evidence type="ECO:0000256" key="2">
    <source>
        <dbReference type="ARBA" id="ARBA00022692"/>
    </source>
</evidence>
<dbReference type="GeneID" id="8229535"/>
<name>E0VLB7_PEDHC</name>
<dbReference type="SUPFAM" id="SSF46565">
    <property type="entry name" value="Chaperone J-domain"/>
    <property type="match status" value="1"/>
</dbReference>
<evidence type="ECO:0000256" key="5">
    <source>
        <dbReference type="SAM" id="MobiDB-lite"/>
    </source>
</evidence>
<gene>
    <name evidence="9" type="primary">8229535</name>
    <name evidence="8" type="ORF">Phum_PHUM285490</name>
</gene>
<dbReference type="EMBL" id="AAZO01003315">
    <property type="status" value="NOT_ANNOTATED_CDS"/>
    <property type="molecule type" value="Genomic_DNA"/>
</dbReference>
<dbReference type="GO" id="GO:0030544">
    <property type="term" value="F:Hsp70 protein binding"/>
    <property type="evidence" value="ECO:0007669"/>
    <property type="project" value="TreeGrafter"/>
</dbReference>
<dbReference type="InterPro" id="IPR036869">
    <property type="entry name" value="J_dom_sf"/>
</dbReference>
<reference evidence="8" key="1">
    <citation type="submission" date="2007-04" db="EMBL/GenBank/DDBJ databases">
        <title>Annotation of Pediculus humanus corporis strain USDA.</title>
        <authorList>
            <person name="Kirkness E."/>
            <person name="Hannick L."/>
            <person name="Hass B."/>
            <person name="Bruggner R."/>
            <person name="Lawson D."/>
            <person name="Bidwell S."/>
            <person name="Joardar V."/>
            <person name="Caler E."/>
            <person name="Walenz B."/>
            <person name="Inman J."/>
            <person name="Schobel S."/>
            <person name="Galinsky K."/>
            <person name="Amedeo P."/>
            <person name="Strausberg R."/>
        </authorList>
    </citation>
    <scope>NUCLEOTIDE SEQUENCE</scope>
    <source>
        <strain evidence="8">USDA</strain>
    </source>
</reference>
<evidence type="ECO:0000259" key="7">
    <source>
        <dbReference type="PROSITE" id="PS50076"/>
    </source>
</evidence>
<dbReference type="PRINTS" id="PR00625">
    <property type="entry name" value="JDOMAIN"/>
</dbReference>
<comment type="subcellular location">
    <subcellularLocation>
        <location evidence="1">Membrane</location>
        <topology evidence="1">Single-pass membrane protein</topology>
    </subcellularLocation>
</comment>
<dbReference type="InterPro" id="IPR051100">
    <property type="entry name" value="DnaJ_subfamily_B/C"/>
</dbReference>
<dbReference type="GO" id="GO:0005789">
    <property type="term" value="C:endoplasmic reticulum membrane"/>
    <property type="evidence" value="ECO:0007669"/>
    <property type="project" value="TreeGrafter"/>
</dbReference>
<dbReference type="PANTHER" id="PTHR43908">
    <property type="entry name" value="AT29763P-RELATED"/>
    <property type="match status" value="1"/>
</dbReference>
<dbReference type="SMART" id="SM00271">
    <property type="entry name" value="DnaJ"/>
    <property type="match status" value="1"/>
</dbReference>
<dbReference type="KEGG" id="phu:Phum_PHUM285490"/>
<dbReference type="AlphaFoldDB" id="E0VLB7"/>
<keyword evidence="3 6" id="KW-1133">Transmembrane helix</keyword>
<keyword evidence="2 6" id="KW-0812">Transmembrane</keyword>